<sequence length="285" mass="30357">MSHSSSTGEPWAHTLPAAVSARSVVRVPQGLVQTDTLAAELPVALVFNGISHAVMMATPQDLEAFALGFALSEGILDSPSQCFGMEVLRSESCGQPAVEVHLEIAAACFVRLKAQRRSMAGRTGCGVCGLDSLQALDLSPPAMPDQPWARRVQPQEIFDAIRAMLPLQQLNALCGSLHAAAWVGADGQLALVMEDVGRHNALDKVLGALAQQGRPYESGWMLMSSRASHELVRKCVRLRVPMLATISAPTDLAVAMAQRAGLHLWGLCRAPRAVLYTPAQDPTAP</sequence>
<dbReference type="Gene3D" id="3.40.140.10">
    <property type="entry name" value="Cytidine Deaminase, domain 2"/>
    <property type="match status" value="1"/>
</dbReference>
<accession>A0A515EMA3</accession>
<keyword evidence="1 3" id="KW-0963">Cytoplasm</keyword>
<dbReference type="Gene3D" id="3.10.20.10">
    <property type="match status" value="1"/>
</dbReference>
<dbReference type="GO" id="GO:0097163">
    <property type="term" value="F:sulfur carrier activity"/>
    <property type="evidence" value="ECO:0007669"/>
    <property type="project" value="UniProtKB-UniRule"/>
</dbReference>
<dbReference type="InterPro" id="IPR003786">
    <property type="entry name" value="FdhD"/>
</dbReference>
<dbReference type="PIRSF" id="PIRSF015626">
    <property type="entry name" value="FdhD"/>
    <property type="match status" value="1"/>
</dbReference>
<keyword evidence="2 3" id="KW-0501">Molybdenum cofactor biosynthesis</keyword>
<dbReference type="AlphaFoldDB" id="A0A515EMA3"/>
<dbReference type="PANTHER" id="PTHR30592:SF1">
    <property type="entry name" value="SULFUR CARRIER PROTEIN FDHD"/>
    <property type="match status" value="1"/>
</dbReference>
<dbReference type="NCBIfam" id="TIGR00129">
    <property type="entry name" value="fdhD_narQ"/>
    <property type="match status" value="1"/>
</dbReference>
<dbReference type="Pfam" id="PF02634">
    <property type="entry name" value="FdhD-NarQ"/>
    <property type="match status" value="1"/>
</dbReference>
<reference evidence="5" key="1">
    <citation type="submission" date="2019-02" db="EMBL/GenBank/DDBJ databases">
        <title>Complete genome sequence of Rhodoferax sp. Gr-4.</title>
        <authorList>
            <person name="Jin L."/>
        </authorList>
    </citation>
    <scope>NUCLEOTIDE SEQUENCE [LARGE SCALE GENOMIC DNA]</scope>
    <source>
        <strain evidence="5">Gr-4</strain>
    </source>
</reference>
<evidence type="ECO:0000313" key="5">
    <source>
        <dbReference type="Proteomes" id="UP000317365"/>
    </source>
</evidence>
<dbReference type="HAMAP" id="MF_00187">
    <property type="entry name" value="FdhD"/>
    <property type="match status" value="1"/>
</dbReference>
<comment type="subcellular location">
    <subcellularLocation>
        <location evidence="3">Cytoplasm</location>
    </subcellularLocation>
</comment>
<evidence type="ECO:0000256" key="2">
    <source>
        <dbReference type="ARBA" id="ARBA00023150"/>
    </source>
</evidence>
<protein>
    <recommendedName>
        <fullName evidence="3">Sulfur carrier protein FdhD</fullName>
    </recommendedName>
</protein>
<proteinExistence type="inferred from homology"/>
<name>A0A515EMA3_9BURK</name>
<organism evidence="4 5">
    <name type="scientific">Rhodoferax aquaticus</name>
    <dbReference type="NCBI Taxonomy" id="2527691"/>
    <lineage>
        <taxon>Bacteria</taxon>
        <taxon>Pseudomonadati</taxon>
        <taxon>Pseudomonadota</taxon>
        <taxon>Betaproteobacteria</taxon>
        <taxon>Burkholderiales</taxon>
        <taxon>Comamonadaceae</taxon>
        <taxon>Rhodoferax</taxon>
    </lineage>
</organism>
<dbReference type="RefSeq" id="WP_142810062.1">
    <property type="nucleotide sequence ID" value="NZ_CP036282.1"/>
</dbReference>
<evidence type="ECO:0000256" key="3">
    <source>
        <dbReference type="HAMAP-Rule" id="MF_00187"/>
    </source>
</evidence>
<dbReference type="GO" id="GO:0016783">
    <property type="term" value="F:sulfurtransferase activity"/>
    <property type="evidence" value="ECO:0007669"/>
    <property type="project" value="InterPro"/>
</dbReference>
<comment type="caution">
    <text evidence="3">Lacks conserved residue(s) required for the propagation of feature annotation.</text>
</comment>
<reference evidence="5" key="2">
    <citation type="journal article" date="2020" name="Int. J. Syst. Evol. Microbiol.">
        <title>Genomic insights into a novel species Rhodoferax aquaticus sp. nov., isolated from freshwater.</title>
        <authorList>
            <person name="Li T."/>
            <person name="Zhuo Y."/>
            <person name="Jin C.Z."/>
            <person name="Wu X."/>
            <person name="Ko S.R."/>
            <person name="Jin F.J."/>
            <person name="Ahn C.Y."/>
            <person name="Oh H.M."/>
            <person name="Lee H.G."/>
            <person name="Jin L."/>
        </authorList>
    </citation>
    <scope>NUCLEOTIDE SEQUENCE [LARGE SCALE GENOMIC DNA]</scope>
    <source>
        <strain evidence="5">Gr-4</strain>
    </source>
</reference>
<comment type="similarity">
    <text evidence="3">Belongs to the FdhD family.</text>
</comment>
<feature type="active site" description="Cysteine persulfide intermediate" evidence="3">
    <location>
        <position position="125"/>
    </location>
</feature>
<evidence type="ECO:0000256" key="1">
    <source>
        <dbReference type="ARBA" id="ARBA00022490"/>
    </source>
</evidence>
<dbReference type="InterPro" id="IPR016193">
    <property type="entry name" value="Cytidine_deaminase-like"/>
</dbReference>
<dbReference type="GO" id="GO:0005737">
    <property type="term" value="C:cytoplasm"/>
    <property type="evidence" value="ECO:0007669"/>
    <property type="project" value="UniProtKB-SubCell"/>
</dbReference>
<dbReference type="EMBL" id="CP036282">
    <property type="protein sequence ID" value="QDL53793.1"/>
    <property type="molecule type" value="Genomic_DNA"/>
</dbReference>
<dbReference type="KEGG" id="rhg:EXZ61_06180"/>
<evidence type="ECO:0000313" key="4">
    <source>
        <dbReference type="EMBL" id="QDL53793.1"/>
    </source>
</evidence>
<gene>
    <name evidence="3 4" type="primary">fdhD</name>
    <name evidence="4" type="ORF">EXZ61_06180</name>
</gene>
<dbReference type="SUPFAM" id="SSF53927">
    <property type="entry name" value="Cytidine deaminase-like"/>
    <property type="match status" value="1"/>
</dbReference>
<dbReference type="PANTHER" id="PTHR30592">
    <property type="entry name" value="FORMATE DEHYDROGENASE"/>
    <property type="match status" value="1"/>
</dbReference>
<keyword evidence="5" id="KW-1185">Reference proteome</keyword>
<comment type="function">
    <text evidence="3">Required for formate dehydrogenase (FDH) activity. Acts as a sulfur carrier protein that transfers sulfur from IscS to the molybdenum cofactor prior to its insertion into FDH.</text>
</comment>
<dbReference type="GO" id="GO:0006777">
    <property type="term" value="P:Mo-molybdopterin cofactor biosynthetic process"/>
    <property type="evidence" value="ECO:0007669"/>
    <property type="project" value="UniProtKB-UniRule"/>
</dbReference>
<dbReference type="Proteomes" id="UP000317365">
    <property type="component" value="Chromosome"/>
</dbReference>